<dbReference type="PANTHER" id="PTHR13036">
    <property type="entry name" value="BETA1,4 MANNOSYLTRANSFERASE"/>
    <property type="match status" value="1"/>
</dbReference>
<evidence type="ECO:0000259" key="19">
    <source>
        <dbReference type="Pfam" id="PF00534"/>
    </source>
</evidence>
<dbReference type="AlphaFoldDB" id="G8JS30"/>
<keyword evidence="5" id="KW-0328">Glycosyltransferase</keyword>
<evidence type="ECO:0000256" key="16">
    <source>
        <dbReference type="ARBA" id="ARBA00033088"/>
    </source>
</evidence>
<dbReference type="PANTHER" id="PTHR13036:SF0">
    <property type="entry name" value="CHITOBIOSYLDIPHOSPHODOLICHOL BETA-MANNOSYLTRANSFERASE"/>
    <property type="match status" value="1"/>
</dbReference>
<dbReference type="InterPro" id="IPR026051">
    <property type="entry name" value="ALG1-like"/>
</dbReference>
<dbReference type="EC" id="2.4.1.142" evidence="3"/>
<dbReference type="Pfam" id="PF00534">
    <property type="entry name" value="Glycos_transf_1"/>
    <property type="match status" value="1"/>
</dbReference>
<evidence type="ECO:0000256" key="5">
    <source>
        <dbReference type="ARBA" id="ARBA00022676"/>
    </source>
</evidence>
<evidence type="ECO:0000256" key="18">
    <source>
        <dbReference type="SAM" id="Phobius"/>
    </source>
</evidence>
<evidence type="ECO:0000256" key="6">
    <source>
        <dbReference type="ARBA" id="ARBA00022679"/>
    </source>
</evidence>
<dbReference type="UniPathway" id="UPA00378"/>
<evidence type="ECO:0000313" key="20">
    <source>
        <dbReference type="EMBL" id="AET38949.1"/>
    </source>
</evidence>
<dbReference type="OrthoDB" id="614844at2759"/>
<dbReference type="FunFam" id="3.40.50.2000:FF:000216">
    <property type="entry name" value="Chitobiosyldiphosphodolichol beta-mannosyltransferase"/>
    <property type="match status" value="1"/>
</dbReference>
<keyword evidence="7 18" id="KW-0812">Transmembrane</keyword>
<dbReference type="SUPFAM" id="SSF53756">
    <property type="entry name" value="UDP-Glycosyltransferase/glycogen phosphorylase"/>
    <property type="match status" value="1"/>
</dbReference>
<sequence>MLEIPNWLLILIGLYAATPFVLYLVVPYVFYYGKSTRKRIVIYVLGDIGHSPRMCYHARSFSASGWEVELCGYMEEQPSKDLLDDDRITIHVLPHRKNFSDRFVVNTVFKVIYQVFDITSMLWELRGCDIIMLQNPPSIPILPLAVVFKILTRTKLLIDWHNFGYSILQLKFGSFTHPLVLVSYCVEFLFSHFADYHLTVTSAMKKYLVSSFKLSEKRITVLHDRPAEHFKPLNDENREDLLKETFVANHIPQGFDISKGDTILVTSTSFTPDEDLNILLGALKIYENSKKKFDSNLPRILLFITGKGPLKGEYIKRVREYEWNHCHIEFLWLSAEDYPRLLRLCDYGVSLHTSSSGLDLPMKILDMFGSGLPVIAMDYPVLNELVQHNVNGMKFIDRRGLHESLIFAVKDKKLKTALLRTAIEESKNRWHPNWTRAFEELKIVHQ</sequence>
<keyword evidence="9" id="KW-0735">Signal-anchor</keyword>
<dbReference type="Gene3D" id="3.40.50.2000">
    <property type="entry name" value="Glycogen Phosphorylase B"/>
    <property type="match status" value="2"/>
</dbReference>
<dbReference type="InterPro" id="IPR001296">
    <property type="entry name" value="Glyco_trans_1"/>
</dbReference>
<feature type="transmembrane region" description="Helical" evidence="18">
    <location>
        <begin position="6"/>
        <end position="30"/>
    </location>
</feature>
<keyword evidence="6" id="KW-0808">Transferase</keyword>
<accession>G8JS30</accession>
<dbReference type="InParanoid" id="G8JS30"/>
<dbReference type="HOGENOM" id="CLU_012079_0_0_1"/>
<dbReference type="FunCoup" id="G8JS30">
    <property type="interactions" value="868"/>
</dbReference>
<evidence type="ECO:0000256" key="7">
    <source>
        <dbReference type="ARBA" id="ARBA00022692"/>
    </source>
</evidence>
<dbReference type="EMBL" id="CP002499">
    <property type="protein sequence ID" value="AET38949.1"/>
    <property type="molecule type" value="Genomic_DNA"/>
</dbReference>
<keyword evidence="8" id="KW-0256">Endoplasmic reticulum</keyword>
<keyword evidence="10 18" id="KW-1133">Transmembrane helix</keyword>
<evidence type="ECO:0000256" key="17">
    <source>
        <dbReference type="ARBA" id="ARBA00045071"/>
    </source>
</evidence>
<dbReference type="GO" id="GO:0006488">
    <property type="term" value="P:dolichol-linked oligosaccharide biosynthetic process"/>
    <property type="evidence" value="ECO:0007669"/>
    <property type="project" value="EnsemblFungi"/>
</dbReference>
<dbReference type="Proteomes" id="UP000006790">
    <property type="component" value="Chromosome 3"/>
</dbReference>
<reference evidence="21" key="1">
    <citation type="journal article" date="2012" name="G3 (Bethesda)">
        <title>Pichia sorbitophila, an interspecies yeast hybrid reveals early steps of genome resolution following polyploidization.</title>
        <authorList>
            <person name="Leh Louis V."/>
            <person name="Despons L."/>
            <person name="Friedrich A."/>
            <person name="Martin T."/>
            <person name="Durrens P."/>
            <person name="Casaregola S."/>
            <person name="Neuveglise C."/>
            <person name="Fairhead C."/>
            <person name="Marck C."/>
            <person name="Cruz J.A."/>
            <person name="Straub M.L."/>
            <person name="Kugler V."/>
            <person name="Sacerdot C."/>
            <person name="Uzunov Z."/>
            <person name="Thierry A."/>
            <person name="Weiss S."/>
            <person name="Bleykasten C."/>
            <person name="De Montigny J."/>
            <person name="Jacques N."/>
            <person name="Jung P."/>
            <person name="Lemaire M."/>
            <person name="Mallet S."/>
            <person name="Morel G."/>
            <person name="Richard G.F."/>
            <person name="Sarkar A."/>
            <person name="Savel G."/>
            <person name="Schacherer J."/>
            <person name="Seret M.L."/>
            <person name="Talla E."/>
            <person name="Samson G."/>
            <person name="Jubin C."/>
            <person name="Poulain J."/>
            <person name="Vacherie B."/>
            <person name="Barbe V."/>
            <person name="Pelletier E."/>
            <person name="Sherman D.J."/>
            <person name="Westhof E."/>
            <person name="Weissenbach J."/>
            <person name="Baret P.V."/>
            <person name="Wincker P."/>
            <person name="Gaillardin C."/>
            <person name="Dujon B."/>
            <person name="Souciet J.L."/>
        </authorList>
    </citation>
    <scope>NUCLEOTIDE SEQUENCE [LARGE SCALE GENOMIC DNA]</scope>
    <source>
        <strain evidence="21">CBS 270.75 / DBVPG 7215 / KCTC 17166 / NRRL Y-17582</strain>
    </source>
</reference>
<dbReference type="RefSeq" id="XP_003645766.1">
    <property type="nucleotide sequence ID" value="XM_003645718.1"/>
</dbReference>
<dbReference type="OMA" id="CKLIIDW"/>
<evidence type="ECO:0000256" key="14">
    <source>
        <dbReference type="ARBA" id="ARBA00031434"/>
    </source>
</evidence>
<evidence type="ECO:0000256" key="10">
    <source>
        <dbReference type="ARBA" id="ARBA00022989"/>
    </source>
</evidence>
<evidence type="ECO:0000256" key="15">
    <source>
        <dbReference type="ARBA" id="ARBA00031566"/>
    </source>
</evidence>
<evidence type="ECO:0000256" key="2">
    <source>
        <dbReference type="ARBA" id="ARBA00004922"/>
    </source>
</evidence>
<proteinExistence type="predicted"/>
<feature type="domain" description="Glycosyl transferase family 1" evidence="19">
    <location>
        <begin position="254"/>
        <end position="418"/>
    </location>
</feature>
<comment type="catalytic activity">
    <reaction evidence="17">
        <text>an N,N'-diacetylchitobiosyl-diphospho-di-trans,poly-cis-dolichol + GDP-alpha-D-mannose = a beta-D-Man-(1-&gt;4)-beta-D-GlcNAc-(1-&gt;4)-alpha-D-GlcNAc-diphospho-di-trans,poly-cis-dolichol + GDP + H(+)</text>
        <dbReference type="Rhea" id="RHEA:13865"/>
        <dbReference type="Rhea" id="RHEA-COMP:19510"/>
        <dbReference type="Rhea" id="RHEA-COMP:19511"/>
        <dbReference type="ChEBI" id="CHEBI:15378"/>
        <dbReference type="ChEBI" id="CHEBI:57269"/>
        <dbReference type="ChEBI" id="CHEBI:57527"/>
        <dbReference type="ChEBI" id="CHEBI:58189"/>
        <dbReference type="ChEBI" id="CHEBI:58472"/>
        <dbReference type="EC" id="2.4.1.142"/>
    </reaction>
    <physiologicalReaction direction="left-to-right" evidence="17">
        <dbReference type="Rhea" id="RHEA:13866"/>
    </physiologicalReaction>
</comment>
<keyword evidence="21" id="KW-1185">Reference proteome</keyword>
<evidence type="ECO:0000256" key="4">
    <source>
        <dbReference type="ARBA" id="ARBA00015841"/>
    </source>
</evidence>
<comment type="subcellular location">
    <subcellularLocation>
        <location evidence="1">Endoplasmic reticulum membrane</location>
        <topology evidence="1">Single-pass membrane protein</topology>
    </subcellularLocation>
</comment>
<evidence type="ECO:0000313" key="21">
    <source>
        <dbReference type="Proteomes" id="UP000006790"/>
    </source>
</evidence>
<comment type="pathway">
    <text evidence="2">Protein modification; protein glycosylation.</text>
</comment>
<dbReference type="GeneID" id="11472288"/>
<evidence type="ECO:0000256" key="12">
    <source>
        <dbReference type="ARBA" id="ARBA00024899"/>
    </source>
</evidence>
<gene>
    <name evidence="20" type="ordered locus">Ecym_3466</name>
</gene>
<evidence type="ECO:0000256" key="3">
    <source>
        <dbReference type="ARBA" id="ARBA00012611"/>
    </source>
</evidence>
<dbReference type="GO" id="GO:0098554">
    <property type="term" value="C:cytoplasmic side of endoplasmic reticulum membrane"/>
    <property type="evidence" value="ECO:0007669"/>
    <property type="project" value="EnsemblFungi"/>
</dbReference>
<keyword evidence="11 18" id="KW-0472">Membrane</keyword>
<dbReference type="eggNOG" id="KOG2941">
    <property type="taxonomic scope" value="Eukaryota"/>
</dbReference>
<dbReference type="KEGG" id="erc:Ecym_3466"/>
<dbReference type="GO" id="GO:0004578">
    <property type="term" value="F:chitobiosyldiphosphodolichol beta-mannosyltransferase activity"/>
    <property type="evidence" value="ECO:0007669"/>
    <property type="project" value="UniProtKB-EC"/>
</dbReference>
<evidence type="ECO:0000256" key="1">
    <source>
        <dbReference type="ARBA" id="ARBA00004389"/>
    </source>
</evidence>
<comment type="function">
    <text evidence="12">Participates in the formation of the lipid-linked precursor oligosaccharide for N-glycosylation. Involved in assembling the dolichol-pyrophosphate-GlcNAc(2)-Man(5) intermediate on the cytoplasmic surface of the ER.</text>
</comment>
<protein>
    <recommendedName>
        <fullName evidence="4">Chitobiosyldiphosphodolichol beta-mannosyltransferase</fullName>
        <ecNumber evidence="3">2.4.1.142</ecNumber>
    </recommendedName>
    <alternativeName>
        <fullName evidence="13">Asparagine-linked glycosylation protein 1</fullName>
    </alternativeName>
    <alternativeName>
        <fullName evidence="15">Beta-1,4-mannosyltransferase</fullName>
    </alternativeName>
    <alternativeName>
        <fullName evidence="16">GDP-Man:GlcNAc2-PP-dolichol mannosyltransferase</fullName>
    </alternativeName>
    <alternativeName>
        <fullName evidence="14">GDP-mannose-dolichol diphosphochitobiose mannosyltransferase</fullName>
    </alternativeName>
</protein>
<evidence type="ECO:0000256" key="9">
    <source>
        <dbReference type="ARBA" id="ARBA00022968"/>
    </source>
</evidence>
<evidence type="ECO:0000256" key="13">
    <source>
        <dbReference type="ARBA" id="ARBA00030745"/>
    </source>
</evidence>
<evidence type="ECO:0000256" key="8">
    <source>
        <dbReference type="ARBA" id="ARBA00022824"/>
    </source>
</evidence>
<dbReference type="STRING" id="931890.G8JS30"/>
<evidence type="ECO:0000256" key="11">
    <source>
        <dbReference type="ARBA" id="ARBA00023136"/>
    </source>
</evidence>
<organism evidence="20 21">
    <name type="scientific">Eremothecium cymbalariae (strain CBS 270.75 / DBVPG 7215 / KCTC 17166 / NRRL Y-17582)</name>
    <name type="common">Yeast</name>
    <dbReference type="NCBI Taxonomy" id="931890"/>
    <lineage>
        <taxon>Eukaryota</taxon>
        <taxon>Fungi</taxon>
        <taxon>Dikarya</taxon>
        <taxon>Ascomycota</taxon>
        <taxon>Saccharomycotina</taxon>
        <taxon>Saccharomycetes</taxon>
        <taxon>Saccharomycetales</taxon>
        <taxon>Saccharomycetaceae</taxon>
        <taxon>Eremothecium</taxon>
    </lineage>
</organism>
<name>G8JS30_ERECY</name>